<proteinExistence type="predicted"/>
<accession>A0A7L5BYM5</accession>
<feature type="compositionally biased region" description="Basic and acidic residues" evidence="1">
    <location>
        <begin position="1"/>
        <end position="10"/>
    </location>
</feature>
<dbReference type="Proteomes" id="UP000503336">
    <property type="component" value="Chromosome"/>
</dbReference>
<feature type="domain" description="Haem-binding uptake Tiki superfamily ChaN" evidence="2">
    <location>
        <begin position="30"/>
        <end position="240"/>
    </location>
</feature>
<dbReference type="AlphaFoldDB" id="A0A7L5BYM5"/>
<dbReference type="SUPFAM" id="SSF159501">
    <property type="entry name" value="EreA/ChaN-like"/>
    <property type="match status" value="1"/>
</dbReference>
<reference evidence="3 4" key="1">
    <citation type="submission" date="2020-02" db="EMBL/GenBank/DDBJ databases">
        <title>complete genome sequence of Rhodobacteraceae bacterium.</title>
        <authorList>
            <person name="Park J."/>
            <person name="Kim Y.-S."/>
            <person name="Kim K.-H."/>
        </authorList>
    </citation>
    <scope>NUCLEOTIDE SEQUENCE [LARGE SCALE GENOMIC DNA]</scope>
    <source>
        <strain evidence="3 4">RR4-56</strain>
    </source>
</reference>
<gene>
    <name evidence="3" type="ORF">G5B40_17220</name>
</gene>
<dbReference type="Gene3D" id="3.40.50.11550">
    <property type="match status" value="1"/>
</dbReference>
<dbReference type="InterPro" id="IPR007314">
    <property type="entry name" value="Cofac_haem-bd_dom"/>
</dbReference>
<keyword evidence="4" id="KW-1185">Reference proteome</keyword>
<organism evidence="3 4">
    <name type="scientific">Pikeienuella piscinae</name>
    <dbReference type="NCBI Taxonomy" id="2748098"/>
    <lineage>
        <taxon>Bacteria</taxon>
        <taxon>Pseudomonadati</taxon>
        <taxon>Pseudomonadota</taxon>
        <taxon>Alphaproteobacteria</taxon>
        <taxon>Rhodobacterales</taxon>
        <taxon>Paracoccaceae</taxon>
        <taxon>Pikeienuella</taxon>
    </lineage>
</organism>
<dbReference type="Pfam" id="PF04187">
    <property type="entry name" value="Cofac_haem_bdg"/>
    <property type="match status" value="1"/>
</dbReference>
<evidence type="ECO:0000259" key="2">
    <source>
        <dbReference type="Pfam" id="PF04187"/>
    </source>
</evidence>
<evidence type="ECO:0000256" key="1">
    <source>
        <dbReference type="SAM" id="MobiDB-lite"/>
    </source>
</evidence>
<keyword evidence="3" id="KW-0449">Lipoprotein</keyword>
<protein>
    <submittedName>
        <fullName evidence="3">ChaN family lipoprotein</fullName>
    </submittedName>
</protein>
<feature type="region of interest" description="Disordered" evidence="1">
    <location>
        <begin position="1"/>
        <end position="20"/>
    </location>
</feature>
<dbReference type="EMBL" id="CP049056">
    <property type="protein sequence ID" value="QIE57025.1"/>
    <property type="molecule type" value="Genomic_DNA"/>
</dbReference>
<dbReference type="CDD" id="cd14727">
    <property type="entry name" value="ChanN-like"/>
    <property type="match status" value="1"/>
</dbReference>
<evidence type="ECO:0000313" key="4">
    <source>
        <dbReference type="Proteomes" id="UP000503336"/>
    </source>
</evidence>
<evidence type="ECO:0000313" key="3">
    <source>
        <dbReference type="EMBL" id="QIE57025.1"/>
    </source>
</evidence>
<name>A0A7L5BYM5_9RHOB</name>
<dbReference type="KEGG" id="hdh:G5B40_17220"/>
<sequence>MSADGGDARSHPRGSWMDPASGAILDQRDLMKRLAGKQAVLLGETHDVAEIHRWQAHVIAHLQMVRPDIAVGFEMFPRRVQPVLDRWVAGELSTTAFIEESEWWTVWGFPPEIYLPIFHLCRAQRLPMLALNCHRPLVTRVGKEGWDAIPEAERDGLTPAAPATPEYRRYLYSLVGAGPAGRASDPMHPSWDRFVRAQQCWDRAFACNIARALDAPNPPLVVGIIGRGHLEFGGGTPWQLRDLGVNDVAVLLPSEAETQDLARIGGLGDAIFRIDAPEPPVGRAARAPASPKS</sequence>